<keyword evidence="1" id="KW-1133">Transmembrane helix</keyword>
<keyword evidence="3" id="KW-1185">Reference proteome</keyword>
<evidence type="ECO:0000313" key="2">
    <source>
        <dbReference type="EMBL" id="WVZ01460.1"/>
    </source>
</evidence>
<protein>
    <recommendedName>
        <fullName evidence="4">Transmembrane protein</fullName>
    </recommendedName>
</protein>
<dbReference type="AlphaFoldDB" id="A0AAQ3N2U8"/>
<gene>
    <name evidence="2" type="ORF">V8G54_027529</name>
</gene>
<reference evidence="2 3" key="1">
    <citation type="journal article" date="2023" name="Life. Sci Alliance">
        <title>Evolutionary insights into 3D genome organization and epigenetic landscape of Vigna mungo.</title>
        <authorList>
            <person name="Junaid A."/>
            <person name="Singh B."/>
            <person name="Bhatia S."/>
        </authorList>
    </citation>
    <scope>NUCLEOTIDE SEQUENCE [LARGE SCALE GENOMIC DNA]</scope>
    <source>
        <strain evidence="2">Urdbean</strain>
    </source>
</reference>
<evidence type="ECO:0008006" key="4">
    <source>
        <dbReference type="Google" id="ProtNLM"/>
    </source>
</evidence>
<proteinExistence type="predicted"/>
<dbReference type="EMBL" id="CP144693">
    <property type="protein sequence ID" value="WVZ01460.1"/>
    <property type="molecule type" value="Genomic_DNA"/>
</dbReference>
<name>A0AAQ3N2U8_VIGMU</name>
<sequence>MGRAAMVLESCLHQPQLLPTPLQKKFNYKTILFTLTSYLFFFFFSENPKSISLSQRNHTPSLNSYFLSFSSISISFHPQLSLSFFFLEIFFSLHSFFLLHFGPLVVCLWCDSVAVLVQWWFVGGASFVCLLYRSFV</sequence>
<keyword evidence="1" id="KW-0812">Transmembrane</keyword>
<dbReference type="Proteomes" id="UP001374535">
    <property type="component" value="Chromosome 8"/>
</dbReference>
<organism evidence="2 3">
    <name type="scientific">Vigna mungo</name>
    <name type="common">Black gram</name>
    <name type="synonym">Phaseolus mungo</name>
    <dbReference type="NCBI Taxonomy" id="3915"/>
    <lineage>
        <taxon>Eukaryota</taxon>
        <taxon>Viridiplantae</taxon>
        <taxon>Streptophyta</taxon>
        <taxon>Embryophyta</taxon>
        <taxon>Tracheophyta</taxon>
        <taxon>Spermatophyta</taxon>
        <taxon>Magnoliopsida</taxon>
        <taxon>eudicotyledons</taxon>
        <taxon>Gunneridae</taxon>
        <taxon>Pentapetalae</taxon>
        <taxon>rosids</taxon>
        <taxon>fabids</taxon>
        <taxon>Fabales</taxon>
        <taxon>Fabaceae</taxon>
        <taxon>Papilionoideae</taxon>
        <taxon>50 kb inversion clade</taxon>
        <taxon>NPAAA clade</taxon>
        <taxon>indigoferoid/millettioid clade</taxon>
        <taxon>Phaseoleae</taxon>
        <taxon>Vigna</taxon>
    </lineage>
</organism>
<evidence type="ECO:0000313" key="3">
    <source>
        <dbReference type="Proteomes" id="UP001374535"/>
    </source>
</evidence>
<feature type="transmembrane region" description="Helical" evidence="1">
    <location>
        <begin position="26"/>
        <end position="44"/>
    </location>
</feature>
<accession>A0AAQ3N2U8</accession>
<feature type="transmembrane region" description="Helical" evidence="1">
    <location>
        <begin position="113"/>
        <end position="132"/>
    </location>
</feature>
<evidence type="ECO:0000256" key="1">
    <source>
        <dbReference type="SAM" id="Phobius"/>
    </source>
</evidence>
<keyword evidence="1" id="KW-0472">Membrane</keyword>